<comment type="subcellular location">
    <subcellularLocation>
        <location evidence="1">Cell membrane</location>
        <topology evidence="1">Multi-pass membrane protein</topology>
    </subcellularLocation>
</comment>
<sequence length="149" mass="15925">MKQIHDSIIVQTMSRLLIPLAQLFALYVLFFGQYGPGGGFVAGVIWTTSMILTFLVFGLKSPQGRLVEKVLHGDGIGLIIFVGVGGLCLIGGGEFLNYANLEIPGLDAPARRYTGILLAQIGVAVDVAVTGISIVLSLAYHDTEQEYDV</sequence>
<evidence type="ECO:0000313" key="10">
    <source>
        <dbReference type="Proteomes" id="UP001302719"/>
    </source>
</evidence>
<dbReference type="AlphaFoldDB" id="A0AA96GIY2"/>
<dbReference type="Proteomes" id="UP001302719">
    <property type="component" value="Chromosome"/>
</dbReference>
<dbReference type="EMBL" id="CP116967">
    <property type="protein sequence ID" value="WNM59269.1"/>
    <property type="molecule type" value="Genomic_DNA"/>
</dbReference>
<evidence type="ECO:0000256" key="3">
    <source>
        <dbReference type="ARBA" id="ARBA00022475"/>
    </source>
</evidence>
<gene>
    <name evidence="9" type="ORF">PP769_05750</name>
</gene>
<organism evidence="9 10">
    <name type="scientific">Candidatus Nitrospira allomarina</name>
    <dbReference type="NCBI Taxonomy" id="3020900"/>
    <lineage>
        <taxon>Bacteria</taxon>
        <taxon>Pseudomonadati</taxon>
        <taxon>Nitrospirota</taxon>
        <taxon>Nitrospiria</taxon>
        <taxon>Nitrospirales</taxon>
        <taxon>Nitrospiraceae</taxon>
        <taxon>Nitrospira</taxon>
    </lineage>
</organism>
<keyword evidence="4 7" id="KW-0812">Transmembrane</keyword>
<evidence type="ECO:0000256" key="4">
    <source>
        <dbReference type="ARBA" id="ARBA00022692"/>
    </source>
</evidence>
<dbReference type="KEGG" id="nall:PP769_05750"/>
<dbReference type="InterPro" id="IPR007182">
    <property type="entry name" value="MnhB"/>
</dbReference>
<keyword evidence="5 7" id="KW-1133">Transmembrane helix</keyword>
<protein>
    <submittedName>
        <fullName evidence="9">MnhB domain-containing protein</fullName>
    </submittedName>
</protein>
<dbReference type="InterPro" id="IPR050622">
    <property type="entry name" value="CPA3_antiporter_subunitB"/>
</dbReference>
<feature type="transmembrane region" description="Helical" evidence="7">
    <location>
        <begin position="113"/>
        <end position="140"/>
    </location>
</feature>
<feature type="transmembrane region" description="Helical" evidence="7">
    <location>
        <begin position="40"/>
        <end position="59"/>
    </location>
</feature>
<accession>A0AA96GIY2</accession>
<feature type="domain" description="Na+/H+ antiporter MnhB subunit-related protein" evidence="8">
    <location>
        <begin position="9"/>
        <end position="130"/>
    </location>
</feature>
<evidence type="ECO:0000256" key="6">
    <source>
        <dbReference type="ARBA" id="ARBA00023136"/>
    </source>
</evidence>
<proteinExistence type="inferred from homology"/>
<evidence type="ECO:0000256" key="5">
    <source>
        <dbReference type="ARBA" id="ARBA00022989"/>
    </source>
</evidence>
<dbReference type="PANTHER" id="PTHR33932">
    <property type="entry name" value="NA(+)/H(+) ANTIPORTER SUBUNIT B"/>
    <property type="match status" value="1"/>
</dbReference>
<dbReference type="PANTHER" id="PTHR33932:SF4">
    <property type="entry name" value="NA(+)_H(+) ANTIPORTER SUBUNIT B"/>
    <property type="match status" value="1"/>
</dbReference>
<evidence type="ECO:0000259" key="8">
    <source>
        <dbReference type="Pfam" id="PF04039"/>
    </source>
</evidence>
<evidence type="ECO:0000256" key="7">
    <source>
        <dbReference type="SAM" id="Phobius"/>
    </source>
</evidence>
<evidence type="ECO:0000256" key="1">
    <source>
        <dbReference type="ARBA" id="ARBA00004651"/>
    </source>
</evidence>
<keyword evidence="6 7" id="KW-0472">Membrane</keyword>
<keyword evidence="10" id="KW-1185">Reference proteome</keyword>
<evidence type="ECO:0000313" key="9">
    <source>
        <dbReference type="EMBL" id="WNM59269.1"/>
    </source>
</evidence>
<name>A0AA96GIY2_9BACT</name>
<dbReference type="GO" id="GO:0005886">
    <property type="term" value="C:plasma membrane"/>
    <property type="evidence" value="ECO:0007669"/>
    <property type="project" value="UniProtKB-SubCell"/>
</dbReference>
<comment type="similarity">
    <text evidence="2">Belongs to the CPA3 antiporters (TC 2.A.63) subunit B family.</text>
</comment>
<dbReference type="Pfam" id="PF04039">
    <property type="entry name" value="MnhB"/>
    <property type="match status" value="1"/>
</dbReference>
<feature type="transmembrane region" description="Helical" evidence="7">
    <location>
        <begin position="12"/>
        <end position="34"/>
    </location>
</feature>
<keyword evidence="3" id="KW-1003">Cell membrane</keyword>
<reference evidence="9 10" key="1">
    <citation type="submission" date="2023-01" db="EMBL/GenBank/DDBJ databases">
        <title>Cultivation and genomic characterization of new, ubiquitous marine nitrite-oxidizing bacteria from the Nitrospirales.</title>
        <authorList>
            <person name="Mueller A.J."/>
            <person name="Daebeler A."/>
            <person name="Herbold C.W."/>
            <person name="Kirkegaard R.H."/>
            <person name="Daims H."/>
        </authorList>
    </citation>
    <scope>NUCLEOTIDE SEQUENCE [LARGE SCALE GENOMIC DNA]</scope>
    <source>
        <strain evidence="9 10">VA</strain>
    </source>
</reference>
<dbReference type="RefSeq" id="WP_312645979.1">
    <property type="nucleotide sequence ID" value="NZ_CP116967.1"/>
</dbReference>
<evidence type="ECO:0000256" key="2">
    <source>
        <dbReference type="ARBA" id="ARBA00009425"/>
    </source>
</evidence>
<feature type="transmembrane region" description="Helical" evidence="7">
    <location>
        <begin position="71"/>
        <end position="93"/>
    </location>
</feature>